<evidence type="ECO:0000313" key="1">
    <source>
        <dbReference type="EMBL" id="GFY65858.1"/>
    </source>
</evidence>
<name>A0A8X6Y551_9ARAC</name>
<dbReference type="Proteomes" id="UP000886998">
    <property type="component" value="Unassembled WGS sequence"/>
</dbReference>
<accession>A0A8X6Y551</accession>
<dbReference type="AlphaFoldDB" id="A0A8X6Y551"/>
<dbReference type="OrthoDB" id="6136790at2759"/>
<dbReference type="EMBL" id="BMAV01015728">
    <property type="protein sequence ID" value="GFY65858.1"/>
    <property type="molecule type" value="Genomic_DNA"/>
</dbReference>
<sequence>MVNGVLLEPKSEGNIKDRCNCKLSLKDNTKIQCEKLPEEERQKCFKKFWGMSWKEKKVYVRMSPICKCKQRKRCAGTSSRRESSAELYDKGNRYRVCKRMFLNSLCVEEWVIKKWIIHNDDVPKNVPKNNMKDKPRRQA</sequence>
<comment type="caution">
    <text evidence="1">The sequence shown here is derived from an EMBL/GenBank/DDBJ whole genome shotgun (WGS) entry which is preliminary data.</text>
</comment>
<protein>
    <submittedName>
        <fullName evidence="1">Uncharacterized protein</fullName>
    </submittedName>
</protein>
<evidence type="ECO:0000313" key="2">
    <source>
        <dbReference type="Proteomes" id="UP000886998"/>
    </source>
</evidence>
<proteinExistence type="predicted"/>
<reference evidence="1" key="1">
    <citation type="submission" date="2020-08" db="EMBL/GenBank/DDBJ databases">
        <title>Multicomponent nature underlies the extraordinary mechanical properties of spider dragline silk.</title>
        <authorList>
            <person name="Kono N."/>
            <person name="Nakamura H."/>
            <person name="Mori M."/>
            <person name="Yoshida Y."/>
            <person name="Ohtoshi R."/>
            <person name="Malay A.D."/>
            <person name="Moran D.A.P."/>
            <person name="Tomita M."/>
            <person name="Numata K."/>
            <person name="Arakawa K."/>
        </authorList>
    </citation>
    <scope>NUCLEOTIDE SEQUENCE</scope>
</reference>
<organism evidence="1 2">
    <name type="scientific">Trichonephila inaurata madagascariensis</name>
    <dbReference type="NCBI Taxonomy" id="2747483"/>
    <lineage>
        <taxon>Eukaryota</taxon>
        <taxon>Metazoa</taxon>
        <taxon>Ecdysozoa</taxon>
        <taxon>Arthropoda</taxon>
        <taxon>Chelicerata</taxon>
        <taxon>Arachnida</taxon>
        <taxon>Araneae</taxon>
        <taxon>Araneomorphae</taxon>
        <taxon>Entelegynae</taxon>
        <taxon>Araneoidea</taxon>
        <taxon>Nephilidae</taxon>
        <taxon>Trichonephila</taxon>
        <taxon>Trichonephila inaurata</taxon>
    </lineage>
</organism>
<keyword evidence="2" id="KW-1185">Reference proteome</keyword>
<gene>
    <name evidence="1" type="ORF">TNIN_101941</name>
</gene>